<sequence>MAEQCFRKAEVEGSIPPTGSKLVYNYTMPPRQRYRPRSVRRLEKKAKRNLILSIIIFLIFAYFLITWGLPTLIGGLTIFNKFKPAAQVEEIEDTGLAPPVLNIPFEATNSADLKISGYATEDSQVEIYFDDSLKDTVDTSIDGSFETGNLNLIEGTNYIHAITKNGDKKSLPSKTIKLLYSKEEPKLEVSEPPDNHQIKGGDKKVKVSGSVDNQNPITINGTTVIVNAEGNFSTEISLNEGDNTVTIIATNNFGNSKKIEKKVTYNP</sequence>
<dbReference type="Proteomes" id="UP000034492">
    <property type="component" value="Unassembled WGS sequence"/>
</dbReference>
<dbReference type="EMBL" id="LBSA01000030">
    <property type="protein sequence ID" value="KKQ08169.1"/>
    <property type="molecule type" value="Genomic_DNA"/>
</dbReference>
<dbReference type="AlphaFoldDB" id="A0A0G0H7W7"/>
<organism evidence="3 4">
    <name type="scientific">Candidatus Daviesbacteria bacterium GW2011_GWB1_36_5</name>
    <dbReference type="NCBI Taxonomy" id="1618426"/>
    <lineage>
        <taxon>Bacteria</taxon>
        <taxon>Candidatus Daviesiibacteriota</taxon>
    </lineage>
</organism>
<evidence type="ECO:0008006" key="5">
    <source>
        <dbReference type="Google" id="ProtNLM"/>
    </source>
</evidence>
<evidence type="ECO:0000256" key="1">
    <source>
        <dbReference type="SAM" id="MobiDB-lite"/>
    </source>
</evidence>
<dbReference type="Gene3D" id="2.60.40.10">
    <property type="entry name" value="Immunoglobulins"/>
    <property type="match status" value="1"/>
</dbReference>
<keyword evidence="2" id="KW-0472">Membrane</keyword>
<gene>
    <name evidence="3" type="ORF">US19_C0030G0002</name>
</gene>
<reference evidence="3 4" key="1">
    <citation type="journal article" date="2015" name="Nature">
        <title>rRNA introns, odd ribosomes, and small enigmatic genomes across a large radiation of phyla.</title>
        <authorList>
            <person name="Brown C.T."/>
            <person name="Hug L.A."/>
            <person name="Thomas B.C."/>
            <person name="Sharon I."/>
            <person name="Castelle C.J."/>
            <person name="Singh A."/>
            <person name="Wilkins M.J."/>
            <person name="Williams K.H."/>
            <person name="Banfield J.F."/>
        </authorList>
    </citation>
    <scope>NUCLEOTIDE SEQUENCE [LARGE SCALE GENOMIC DNA]</scope>
</reference>
<name>A0A0G0H7W7_9BACT</name>
<protein>
    <recommendedName>
        <fullName evidence="5">Bacillopeptidase F</fullName>
    </recommendedName>
</protein>
<proteinExistence type="predicted"/>
<feature type="region of interest" description="Disordered" evidence="1">
    <location>
        <begin position="188"/>
        <end position="212"/>
    </location>
</feature>
<dbReference type="Pfam" id="PF09136">
    <property type="entry name" value="Glucodextran_B"/>
    <property type="match status" value="1"/>
</dbReference>
<keyword evidence="2" id="KW-1133">Transmembrane helix</keyword>
<feature type="transmembrane region" description="Helical" evidence="2">
    <location>
        <begin position="50"/>
        <end position="69"/>
    </location>
</feature>
<comment type="caution">
    <text evidence="3">The sequence shown here is derived from an EMBL/GenBank/DDBJ whole genome shotgun (WGS) entry which is preliminary data.</text>
</comment>
<evidence type="ECO:0000313" key="3">
    <source>
        <dbReference type="EMBL" id="KKQ08169.1"/>
    </source>
</evidence>
<dbReference type="InterPro" id="IPR013783">
    <property type="entry name" value="Ig-like_fold"/>
</dbReference>
<accession>A0A0G0H7W7</accession>
<keyword evidence="2" id="KW-0812">Transmembrane</keyword>
<feature type="compositionally biased region" description="Basic and acidic residues" evidence="1">
    <location>
        <begin position="188"/>
        <end position="205"/>
    </location>
</feature>
<evidence type="ECO:0000313" key="4">
    <source>
        <dbReference type="Proteomes" id="UP000034492"/>
    </source>
</evidence>
<evidence type="ECO:0000256" key="2">
    <source>
        <dbReference type="SAM" id="Phobius"/>
    </source>
</evidence>